<dbReference type="EMBL" id="VSFG01000007">
    <property type="protein sequence ID" value="TYB42870.1"/>
    <property type="molecule type" value="Genomic_DNA"/>
</dbReference>
<dbReference type="GO" id="GO:0005829">
    <property type="term" value="C:cytosol"/>
    <property type="evidence" value="ECO:0007669"/>
    <property type="project" value="TreeGrafter"/>
</dbReference>
<comment type="caution">
    <text evidence="7">The sequence shown here is derived from an EMBL/GenBank/DDBJ whole genome shotgun (WGS) entry which is preliminary data.</text>
</comment>
<dbReference type="SUPFAM" id="SSF52540">
    <property type="entry name" value="P-loop containing nucleoside triphosphate hydrolases"/>
    <property type="match status" value="1"/>
</dbReference>
<dbReference type="Proteomes" id="UP000323380">
    <property type="component" value="Unassembled WGS sequence"/>
</dbReference>
<dbReference type="GO" id="GO:0016787">
    <property type="term" value="F:hydrolase activity"/>
    <property type="evidence" value="ECO:0007669"/>
    <property type="project" value="UniProtKB-UniRule"/>
</dbReference>
<evidence type="ECO:0000256" key="2">
    <source>
        <dbReference type="ARBA" id="ARBA00022801"/>
    </source>
</evidence>
<organism evidence="7 8">
    <name type="scientific">Actinomadura chibensis</name>
    <dbReference type="NCBI Taxonomy" id="392828"/>
    <lineage>
        <taxon>Bacteria</taxon>
        <taxon>Bacillati</taxon>
        <taxon>Actinomycetota</taxon>
        <taxon>Actinomycetes</taxon>
        <taxon>Streptosporangiales</taxon>
        <taxon>Thermomonosporaceae</taxon>
        <taxon>Actinomadura</taxon>
    </lineage>
</organism>
<evidence type="ECO:0000256" key="4">
    <source>
        <dbReference type="ARBA" id="ARBA00022840"/>
    </source>
</evidence>
<dbReference type="GO" id="GO:0005524">
    <property type="term" value="F:ATP binding"/>
    <property type="evidence" value="ECO:0007669"/>
    <property type="project" value="UniProtKB-UniRule"/>
</dbReference>
<protein>
    <submittedName>
        <fullName evidence="7">Helicase</fullName>
    </submittedName>
</protein>
<dbReference type="GO" id="GO:0000725">
    <property type="term" value="P:recombinational repair"/>
    <property type="evidence" value="ECO:0007669"/>
    <property type="project" value="TreeGrafter"/>
</dbReference>
<keyword evidence="2 5" id="KW-0378">Hydrolase</keyword>
<accession>A0A5D0NEK3</accession>
<dbReference type="GO" id="GO:0003677">
    <property type="term" value="F:DNA binding"/>
    <property type="evidence" value="ECO:0007669"/>
    <property type="project" value="InterPro"/>
</dbReference>
<feature type="binding site" evidence="5">
    <location>
        <begin position="221"/>
        <end position="228"/>
    </location>
    <ligand>
        <name>ATP</name>
        <dbReference type="ChEBI" id="CHEBI:30616"/>
    </ligand>
</feature>
<keyword evidence="1 5" id="KW-0547">Nucleotide-binding</keyword>
<evidence type="ECO:0000313" key="7">
    <source>
        <dbReference type="EMBL" id="TYB42870.1"/>
    </source>
</evidence>
<dbReference type="InterPro" id="IPR014016">
    <property type="entry name" value="UvrD-like_ATP-bd"/>
</dbReference>
<evidence type="ECO:0000259" key="6">
    <source>
        <dbReference type="PROSITE" id="PS51198"/>
    </source>
</evidence>
<dbReference type="PANTHER" id="PTHR11070">
    <property type="entry name" value="UVRD / RECB / PCRA DNA HELICASE FAMILY MEMBER"/>
    <property type="match status" value="1"/>
</dbReference>
<dbReference type="Gene3D" id="3.40.50.300">
    <property type="entry name" value="P-loop containing nucleotide triphosphate hydrolases"/>
    <property type="match status" value="3"/>
</dbReference>
<keyword evidence="3 5" id="KW-0347">Helicase</keyword>
<dbReference type="AlphaFoldDB" id="A0A5D0NEK3"/>
<reference evidence="7 8" key="1">
    <citation type="submission" date="2019-08" db="EMBL/GenBank/DDBJ databases">
        <title>Actinomadura sp. nov. CYP1-5 isolated from mountain soil.</title>
        <authorList>
            <person name="Songsumanus A."/>
            <person name="Kuncharoen N."/>
            <person name="Kudo T."/>
            <person name="Yuki M."/>
            <person name="Igarashi Y."/>
            <person name="Tanasupawat S."/>
        </authorList>
    </citation>
    <scope>NUCLEOTIDE SEQUENCE [LARGE SCALE GENOMIC DNA]</scope>
    <source>
        <strain evidence="7 8">JCM 14158</strain>
    </source>
</reference>
<evidence type="ECO:0000256" key="3">
    <source>
        <dbReference type="ARBA" id="ARBA00022806"/>
    </source>
</evidence>
<keyword evidence="8" id="KW-1185">Reference proteome</keyword>
<dbReference type="PROSITE" id="PS51198">
    <property type="entry name" value="UVRD_HELICASE_ATP_BIND"/>
    <property type="match status" value="1"/>
</dbReference>
<sequence>MGLRQADAVNPSGAETARRAALRTEQEYVSRVYARLDVERARAEEALRAGPAAGGGSVLQARVESAVATEEAARRLARLGGVEHGLCFGRIDHRADADGPGDTFYIGRIGLRDEDHEPLLIDWRAAAARPFYTATPGAPGTLARRRHLHLRGREVARLDDEVFDLEGLAESERRGIVGEAALLATLRRGRTGRMSDVVATIQEEQDQVIRSGLQGVLVVQGGPGTGKTVAALHRAAYLLYTHRDVLERRGVLVVGPNATFLRYIEQVLPGLGETDVALATVGELYPGLKATAVDRPEVAVVKGDLRMADLVEAAVRDRQRAPAEGLSVEYEGITLVVDAEKCERIRDTARALPLPHNMQRRRFVHDLLEALAFNRAEQYDRIMDEPLEEIAKNGGLPDWIQELIDEAEDVPLLDEADLRLAKADLWHDTAVRTAVNALWPELTPERLLTDLFADPGEVAAQAGLTEAEAELLRRPAGSPWTVSDVPLLDEAADLLGKDDSADKARARAAAAKRAEEARYAQEVIQTTDSAEAEKLTASDLISGSDLAERHEDAGPPLTTAQRALADREWAYGHVIVDEAQELSAMAWRTVMKRVPTRSLTVVGDIAQTGSAAGAASWGQMLDRYVPGRWREQRLLVNYRTPAAIMRVAAEVLAAVAPGETPPVPVRDDGPPPAALALPVGELGPLVRSELSIVAGGEPDGAFTEGRLAVVTSAAWRPGVLAALPDAAVGATPEALDSPAVVLTAEEAKGLEFDSVVVADPAGILAESPKGGQDLYVALTRATRRLTVVHDGELPALLSSLA</sequence>
<evidence type="ECO:0000256" key="5">
    <source>
        <dbReference type="PROSITE-ProRule" id="PRU00560"/>
    </source>
</evidence>
<dbReference type="InterPro" id="IPR000212">
    <property type="entry name" value="DNA_helicase_UvrD/REP"/>
</dbReference>
<keyword evidence="4 5" id="KW-0067">ATP-binding</keyword>
<proteinExistence type="predicted"/>
<dbReference type="Pfam" id="PF13538">
    <property type="entry name" value="UvrD_C_2"/>
    <property type="match status" value="1"/>
</dbReference>
<dbReference type="GO" id="GO:0043138">
    <property type="term" value="F:3'-5' DNA helicase activity"/>
    <property type="evidence" value="ECO:0007669"/>
    <property type="project" value="TreeGrafter"/>
</dbReference>
<name>A0A5D0NEK3_9ACTN</name>
<dbReference type="PANTHER" id="PTHR11070:SF45">
    <property type="entry name" value="DNA 3'-5' HELICASE"/>
    <property type="match status" value="1"/>
</dbReference>
<evidence type="ECO:0000313" key="8">
    <source>
        <dbReference type="Proteomes" id="UP000323380"/>
    </source>
</evidence>
<dbReference type="InterPro" id="IPR027417">
    <property type="entry name" value="P-loop_NTPase"/>
</dbReference>
<dbReference type="STRING" id="1220554.GCA_001552135_04060"/>
<feature type="domain" description="UvrD-like helicase ATP-binding" evidence="6">
    <location>
        <begin position="200"/>
        <end position="641"/>
    </location>
</feature>
<evidence type="ECO:0000256" key="1">
    <source>
        <dbReference type="ARBA" id="ARBA00022741"/>
    </source>
</evidence>
<gene>
    <name evidence="7" type="ORF">FXF69_29295</name>
</gene>
<dbReference type="InterPro" id="IPR027785">
    <property type="entry name" value="UvrD-like_helicase_C"/>
</dbReference>
<dbReference type="RefSeq" id="WP_067893432.1">
    <property type="nucleotide sequence ID" value="NZ_VSFG01000007.1"/>
</dbReference>